<dbReference type="InterPro" id="IPR041470">
    <property type="entry name" value="GCP_N"/>
</dbReference>
<keyword evidence="9" id="KW-1185">Reference proteome</keyword>
<name>A0A1J4KBQ0_9EUKA</name>
<protein>
    <submittedName>
        <fullName evidence="8">Spc97</fullName>
    </submittedName>
</protein>
<dbReference type="Pfam" id="PF04130">
    <property type="entry name" value="GCP_C_terminal"/>
    <property type="match status" value="1"/>
</dbReference>
<dbReference type="GO" id="GO:0051225">
    <property type="term" value="P:spindle assembly"/>
    <property type="evidence" value="ECO:0007669"/>
    <property type="project" value="TreeGrafter"/>
</dbReference>
<evidence type="ECO:0000256" key="2">
    <source>
        <dbReference type="ARBA" id="ARBA00010337"/>
    </source>
</evidence>
<comment type="caution">
    <text evidence="8">The sequence shown here is derived from an EMBL/GenBank/DDBJ whole genome shotgun (WGS) entry which is preliminary data.</text>
</comment>
<sequence length="628" mass="72765">MVELVIPEYLLNRNPPILGLDKSIASDPAILSELPPMVEQQAILKDLFSCLIGGDGVYIKSDENGNYSIKCIARDSITNFVNKLIPACNDFYLIQNYAENHLLFKNGRVVHALCAALRSFLFDYVQQIASLEVHPQITLPLIIAELQMPIEILHIISTFVKEIIQNSMKGTPVSSLVYQTLSKYRGYPHVRETLAFLFNESIQPVLRFVEKWVFAGEVDDPDDEFFIQANSKTKRLNTIPDNFWDDRFSIVYDRVPSYLSMSVINRIFAAGKAKSVLCDCGKDKGEIQKSLTLKDIQIEAPMTKICKESSASLIKFFIHEQELNKCLKAIKTVFLCQRGDWLAGFFRIANSTLRRPKDQILPQDFDPHISAIVDKDIRRFIRASIEEEQLSLALQRIHTMGAISKAAMKNRITSSRSFWEYFTFKLNIPAPLNLVITQAAQDKYSLLYRHFLIWKRLERKFCREWKLPHYLRQISAARHAMHVFITAYRNYMSTIVVHPAWENFERRAQEVDDLDQLVFAHENMLQQIMKGCFILNNRISKRTNYIITLCWHFAKELKKWNKSVSNKVTDETEKKNLARPLLQYYARFKKDVGELISELKIQSENEVDPCYTDFILSLTLTNNFINNE</sequence>
<organism evidence="8 9">
    <name type="scientific">Tritrichomonas foetus</name>
    <dbReference type="NCBI Taxonomy" id="1144522"/>
    <lineage>
        <taxon>Eukaryota</taxon>
        <taxon>Metamonada</taxon>
        <taxon>Parabasalia</taxon>
        <taxon>Tritrichomonadida</taxon>
        <taxon>Tritrichomonadidae</taxon>
        <taxon>Tritrichomonas</taxon>
    </lineage>
</organism>
<keyword evidence="3" id="KW-0963">Cytoplasm</keyword>
<dbReference type="VEuPathDB" id="TrichDB:TRFO_05352"/>
<dbReference type="GO" id="GO:0051321">
    <property type="term" value="P:meiotic cell cycle"/>
    <property type="evidence" value="ECO:0007669"/>
    <property type="project" value="TreeGrafter"/>
</dbReference>
<dbReference type="PANTHER" id="PTHR19302:SF13">
    <property type="entry name" value="GAMMA-TUBULIN COMPLEX COMPONENT 2"/>
    <property type="match status" value="1"/>
</dbReference>
<comment type="subcellular location">
    <subcellularLocation>
        <location evidence="1">Cytoplasm</location>
        <location evidence="1">Cytoskeleton</location>
    </subcellularLocation>
</comment>
<dbReference type="GeneID" id="94827143"/>
<proteinExistence type="inferred from homology"/>
<dbReference type="EMBL" id="MLAK01000705">
    <property type="protein sequence ID" value="OHT07116.1"/>
    <property type="molecule type" value="Genomic_DNA"/>
</dbReference>
<evidence type="ECO:0000313" key="9">
    <source>
        <dbReference type="Proteomes" id="UP000179807"/>
    </source>
</evidence>
<accession>A0A1J4KBQ0</accession>
<comment type="similarity">
    <text evidence="2">Belongs to the TUBGCP family.</text>
</comment>
<keyword evidence="4" id="KW-0493">Microtubule</keyword>
<keyword evidence="5" id="KW-0206">Cytoskeleton</keyword>
<dbReference type="InterPro" id="IPR007259">
    <property type="entry name" value="GCP"/>
</dbReference>
<evidence type="ECO:0000256" key="4">
    <source>
        <dbReference type="ARBA" id="ARBA00022701"/>
    </source>
</evidence>
<dbReference type="RefSeq" id="XP_068360252.1">
    <property type="nucleotide sequence ID" value="XM_068492439.1"/>
</dbReference>
<dbReference type="OrthoDB" id="2192946at2759"/>
<dbReference type="InterPro" id="IPR042241">
    <property type="entry name" value="GCP_C_sf"/>
</dbReference>
<dbReference type="GO" id="GO:0000922">
    <property type="term" value="C:spindle pole"/>
    <property type="evidence" value="ECO:0007669"/>
    <property type="project" value="InterPro"/>
</dbReference>
<dbReference type="Proteomes" id="UP000179807">
    <property type="component" value="Unassembled WGS sequence"/>
</dbReference>
<evidence type="ECO:0000256" key="3">
    <source>
        <dbReference type="ARBA" id="ARBA00022490"/>
    </source>
</evidence>
<evidence type="ECO:0000259" key="7">
    <source>
        <dbReference type="Pfam" id="PF17681"/>
    </source>
</evidence>
<dbReference type="GO" id="GO:0000930">
    <property type="term" value="C:gamma-tubulin complex"/>
    <property type="evidence" value="ECO:0007669"/>
    <property type="project" value="TreeGrafter"/>
</dbReference>
<dbReference type="GO" id="GO:0005874">
    <property type="term" value="C:microtubule"/>
    <property type="evidence" value="ECO:0007669"/>
    <property type="project" value="UniProtKB-KW"/>
</dbReference>
<dbReference type="AlphaFoldDB" id="A0A1J4KBQ0"/>
<dbReference type="GO" id="GO:0043015">
    <property type="term" value="F:gamma-tubulin binding"/>
    <property type="evidence" value="ECO:0007669"/>
    <property type="project" value="InterPro"/>
</dbReference>
<dbReference type="InterPro" id="IPR040457">
    <property type="entry name" value="GCP_C"/>
</dbReference>
<dbReference type="GO" id="GO:0000278">
    <property type="term" value="P:mitotic cell cycle"/>
    <property type="evidence" value="ECO:0007669"/>
    <property type="project" value="TreeGrafter"/>
</dbReference>
<dbReference type="GO" id="GO:0031122">
    <property type="term" value="P:cytoplasmic microtubule organization"/>
    <property type="evidence" value="ECO:0007669"/>
    <property type="project" value="TreeGrafter"/>
</dbReference>
<dbReference type="GO" id="GO:0051011">
    <property type="term" value="F:microtubule minus-end binding"/>
    <property type="evidence" value="ECO:0007669"/>
    <property type="project" value="TreeGrafter"/>
</dbReference>
<dbReference type="Gene3D" id="1.20.120.1900">
    <property type="entry name" value="Gamma-tubulin complex, C-terminal domain"/>
    <property type="match status" value="1"/>
</dbReference>
<gene>
    <name evidence="8" type="ORF">TRFO_05352</name>
</gene>
<reference evidence="8" key="1">
    <citation type="submission" date="2016-10" db="EMBL/GenBank/DDBJ databases">
        <authorList>
            <person name="Benchimol M."/>
            <person name="Almeida L.G."/>
            <person name="Vasconcelos A.T."/>
            <person name="Perreira-Neves A."/>
            <person name="Rosa I.A."/>
            <person name="Tasca T."/>
            <person name="Bogo M.R."/>
            <person name="de Souza W."/>
        </authorList>
    </citation>
    <scope>NUCLEOTIDE SEQUENCE [LARGE SCALE GENOMIC DNA]</scope>
    <source>
        <strain evidence="8">K</strain>
    </source>
</reference>
<evidence type="ECO:0000256" key="1">
    <source>
        <dbReference type="ARBA" id="ARBA00004245"/>
    </source>
</evidence>
<dbReference type="PANTHER" id="PTHR19302">
    <property type="entry name" value="GAMMA TUBULIN COMPLEX PROTEIN"/>
    <property type="match status" value="1"/>
</dbReference>
<evidence type="ECO:0000256" key="5">
    <source>
        <dbReference type="ARBA" id="ARBA00023212"/>
    </source>
</evidence>
<dbReference type="GO" id="GO:0007020">
    <property type="term" value="P:microtubule nucleation"/>
    <property type="evidence" value="ECO:0007669"/>
    <property type="project" value="InterPro"/>
</dbReference>
<feature type="domain" description="Gamma tubulin complex component protein N-terminal" evidence="7">
    <location>
        <begin position="44"/>
        <end position="320"/>
    </location>
</feature>
<dbReference type="Pfam" id="PF17681">
    <property type="entry name" value="GCP_N_terminal"/>
    <property type="match status" value="1"/>
</dbReference>
<evidence type="ECO:0000313" key="8">
    <source>
        <dbReference type="EMBL" id="OHT07116.1"/>
    </source>
</evidence>
<evidence type="ECO:0000259" key="6">
    <source>
        <dbReference type="Pfam" id="PF04130"/>
    </source>
</evidence>
<feature type="domain" description="Gamma tubulin complex component C-terminal" evidence="6">
    <location>
        <begin position="325"/>
        <end position="611"/>
    </location>
</feature>